<reference evidence="4" key="1">
    <citation type="journal article" date="2008" name="Genome Res.">
        <title>The genome of Pelotomaculum thermopropionicum reveals niche-associated evolution in anaerobic microbiota.</title>
        <authorList>
            <person name="Kosaka T."/>
            <person name="Kato S."/>
            <person name="Shimoyama T."/>
            <person name="Ishii S."/>
            <person name="Abe T."/>
            <person name="Watanabe K."/>
        </authorList>
    </citation>
    <scope>NUCLEOTIDE SEQUENCE [LARGE SCALE GENOMIC DNA]</scope>
    <source>
        <strain evidence="4">DSM 13744 / JCM 10971 / SI</strain>
    </source>
</reference>
<feature type="domain" description="DUF4367" evidence="2">
    <location>
        <begin position="151"/>
        <end position="262"/>
    </location>
</feature>
<dbReference type="Proteomes" id="UP000006556">
    <property type="component" value="Chromosome"/>
</dbReference>
<sequence length="262" mass="29108">MKQPSDIELEKLIKDSVREMVESAAPPPLEESWARFEKKLKDKQPNLVKHHIIKNKNPLPLRLAIAAGIIVLLAGTLSISFPTKARALGVKIVNIVGTLISGTQMNVRTEYKHNEPGQPTPPGEGVREVEIGQETVVSIDEARSACPYPLVIPEYLPPGFVLDTVKFQEMVKPVVKVTMRFTGPDSSCFLFTQVNSPGEYAQGYGYDLEDATVQDFIAGENNGKLVTFKNNKIKFMWIKQGVIYSLEGNLPKEDTLKIIQSM</sequence>
<dbReference type="EMBL" id="AP009389">
    <property type="protein sequence ID" value="BAF59740.1"/>
    <property type="molecule type" value="Genomic_DNA"/>
</dbReference>
<keyword evidence="4" id="KW-1185">Reference proteome</keyword>
<dbReference type="STRING" id="370438.PTH_1559"/>
<proteinExistence type="predicted"/>
<accession>A5D208</accession>
<evidence type="ECO:0000256" key="1">
    <source>
        <dbReference type="SAM" id="Phobius"/>
    </source>
</evidence>
<evidence type="ECO:0000313" key="4">
    <source>
        <dbReference type="Proteomes" id="UP000006556"/>
    </source>
</evidence>
<dbReference type="eggNOG" id="COG2834">
    <property type="taxonomic scope" value="Bacteria"/>
</dbReference>
<dbReference type="HOGENOM" id="CLU_1061097_0_0_9"/>
<dbReference type="KEGG" id="pth:PTH_1559"/>
<name>A5D208_PELTS</name>
<evidence type="ECO:0000259" key="2">
    <source>
        <dbReference type="Pfam" id="PF14285"/>
    </source>
</evidence>
<protein>
    <submittedName>
        <fullName evidence="3">Hypothetical membrane protein</fullName>
    </submittedName>
</protein>
<gene>
    <name evidence="3" type="ordered locus">PTH_1559</name>
</gene>
<evidence type="ECO:0000313" key="3">
    <source>
        <dbReference type="EMBL" id="BAF59740.1"/>
    </source>
</evidence>
<dbReference type="Pfam" id="PF14285">
    <property type="entry name" value="DUF4367"/>
    <property type="match status" value="1"/>
</dbReference>
<keyword evidence="1" id="KW-1133">Transmembrane helix</keyword>
<keyword evidence="1" id="KW-0472">Membrane</keyword>
<keyword evidence="1" id="KW-0812">Transmembrane</keyword>
<dbReference type="InterPro" id="IPR025377">
    <property type="entry name" value="DUF4367"/>
</dbReference>
<feature type="transmembrane region" description="Helical" evidence="1">
    <location>
        <begin position="59"/>
        <end position="81"/>
    </location>
</feature>
<organism evidence="3 4">
    <name type="scientific">Pelotomaculum thermopropionicum (strain DSM 13744 / JCM 10971 / SI)</name>
    <dbReference type="NCBI Taxonomy" id="370438"/>
    <lineage>
        <taxon>Bacteria</taxon>
        <taxon>Bacillati</taxon>
        <taxon>Bacillota</taxon>
        <taxon>Clostridia</taxon>
        <taxon>Eubacteriales</taxon>
        <taxon>Desulfotomaculaceae</taxon>
        <taxon>Pelotomaculum</taxon>
    </lineage>
</organism>
<dbReference type="AlphaFoldDB" id="A5D208"/>